<dbReference type="EMBL" id="CP054155">
    <property type="protein sequence ID" value="QMI52130.1"/>
    <property type="molecule type" value="Genomic_DNA"/>
</dbReference>
<reference evidence="1 2" key="1">
    <citation type="journal article" date="2020" name="Microbiol. Resour. Announc.">
        <title>Complete Genome Sequence of Streptococcus salivarius DB-B5, a Novel Probiotic Candidate Isolated from the Supragingival Plaque of a Healthy Female Subject.</title>
        <authorList>
            <person name="Fields F.R."/>
            <person name="Li X."/>
            <person name="Navarre W.W."/>
            <person name="Naito M."/>
        </authorList>
    </citation>
    <scope>NUCLEOTIDE SEQUENCE [LARGE SCALE GENOMIC DNA]</scope>
    <source>
        <strain evidence="1 2">DB-B5</strain>
        <plasmid evidence="1 2">pIKMIN-B502</plasmid>
    </source>
</reference>
<dbReference type="InterPro" id="IPR027417">
    <property type="entry name" value="P-loop_NTPase"/>
</dbReference>
<keyword evidence="1" id="KW-0614">Plasmid</keyword>
<dbReference type="Gene3D" id="3.40.50.300">
    <property type="entry name" value="P-loop containing nucleotide triphosphate hydrolases"/>
    <property type="match status" value="1"/>
</dbReference>
<dbReference type="RefSeq" id="WP_181671455.1">
    <property type="nucleotide sequence ID" value="NZ_CP054155.1"/>
</dbReference>
<geneLocation type="plasmid" evidence="1 2">
    <name>pIKMIN-B502</name>
</geneLocation>
<evidence type="ECO:0000313" key="1">
    <source>
        <dbReference type="EMBL" id="QMI52130.1"/>
    </source>
</evidence>
<dbReference type="AlphaFoldDB" id="A0A7L6WPU4"/>
<sequence length="124" mass="14360">MTEDKKDETQKIPRFDFVERLREKEDFMKDFNAYKNKVNGGIDFLEKLENKYIGNNKKVNQLIEVLEMKDNPVAMLLADEGEGKTTTVKHLMDLVNYQRVTGGLNMERYYVIIKISVSHLAGLG</sequence>
<dbReference type="Proteomes" id="UP000516705">
    <property type="component" value="Plasmid pIKMIN-B502"/>
</dbReference>
<gene>
    <name evidence="1" type="ORF">HRE60_10625</name>
</gene>
<protein>
    <submittedName>
        <fullName evidence="1">Uncharacterized protein</fullName>
    </submittedName>
</protein>
<accession>A0A7L6WPU4</accession>
<organism evidence="1 2">
    <name type="scientific">Streptococcus salivarius</name>
    <dbReference type="NCBI Taxonomy" id="1304"/>
    <lineage>
        <taxon>Bacteria</taxon>
        <taxon>Bacillati</taxon>
        <taxon>Bacillota</taxon>
        <taxon>Bacilli</taxon>
        <taxon>Lactobacillales</taxon>
        <taxon>Streptococcaceae</taxon>
        <taxon>Streptococcus</taxon>
    </lineage>
</organism>
<proteinExistence type="predicted"/>
<evidence type="ECO:0000313" key="2">
    <source>
        <dbReference type="Proteomes" id="UP000516705"/>
    </source>
</evidence>
<name>A0A7L6WPU4_STRSL</name>